<dbReference type="STRING" id="947166.A0A1D1UX44"/>
<protein>
    <submittedName>
        <fullName evidence="3">Uncharacterized protein</fullName>
    </submittedName>
</protein>
<dbReference type="InterPro" id="IPR008979">
    <property type="entry name" value="Galactose-bd-like_sf"/>
</dbReference>
<keyword evidence="2" id="KW-0732">Signal</keyword>
<comment type="similarity">
    <text evidence="1">Belongs to the glycosyl hydrolase 2 family.</text>
</comment>
<gene>
    <name evidence="3" type="primary">RvY_05895</name>
    <name evidence="3" type="synonym">RvY_05895.1</name>
    <name evidence="3" type="ORF">RvY_05895-1</name>
</gene>
<dbReference type="EMBL" id="BDGG01000002">
    <property type="protein sequence ID" value="GAU94051.1"/>
    <property type="molecule type" value="Genomic_DNA"/>
</dbReference>
<dbReference type="PANTHER" id="PTHR10066">
    <property type="entry name" value="BETA-GLUCURONIDASE"/>
    <property type="match status" value="1"/>
</dbReference>
<dbReference type="SUPFAM" id="SSF49785">
    <property type="entry name" value="Galactose-binding domain-like"/>
    <property type="match status" value="1"/>
</dbReference>
<comment type="caution">
    <text evidence="3">The sequence shown here is derived from an EMBL/GenBank/DDBJ whole genome shotgun (WGS) entry which is preliminary data.</text>
</comment>
<dbReference type="Gene3D" id="2.60.120.260">
    <property type="entry name" value="Galactose-binding domain-like"/>
    <property type="match status" value="1"/>
</dbReference>
<keyword evidence="4" id="KW-1185">Reference proteome</keyword>
<proteinExistence type="inferred from homology"/>
<evidence type="ECO:0000256" key="2">
    <source>
        <dbReference type="SAM" id="SignalP"/>
    </source>
</evidence>
<dbReference type="GO" id="GO:0005975">
    <property type="term" value="P:carbohydrate metabolic process"/>
    <property type="evidence" value="ECO:0007669"/>
    <property type="project" value="InterPro"/>
</dbReference>
<dbReference type="GO" id="GO:0019391">
    <property type="term" value="P:glucuronoside catabolic process"/>
    <property type="evidence" value="ECO:0007669"/>
    <property type="project" value="TreeGrafter"/>
</dbReference>
<feature type="chain" id="PRO_5008897724" evidence="2">
    <location>
        <begin position="24"/>
        <end position="128"/>
    </location>
</feature>
<dbReference type="PANTHER" id="PTHR10066:SF67">
    <property type="entry name" value="BETA-GLUCURONIDASE"/>
    <property type="match status" value="1"/>
</dbReference>
<dbReference type="OrthoDB" id="408532at2759"/>
<feature type="signal peptide" evidence="2">
    <location>
        <begin position="1"/>
        <end position="23"/>
    </location>
</feature>
<accession>A0A1D1UX44</accession>
<name>A0A1D1UX44_RAMVA</name>
<evidence type="ECO:0000256" key="1">
    <source>
        <dbReference type="ARBA" id="ARBA00007401"/>
    </source>
</evidence>
<dbReference type="GO" id="GO:0030246">
    <property type="term" value="F:carbohydrate binding"/>
    <property type="evidence" value="ECO:0007669"/>
    <property type="project" value="TreeGrafter"/>
</dbReference>
<reference evidence="3 4" key="1">
    <citation type="journal article" date="2016" name="Nat. Commun.">
        <title>Extremotolerant tardigrade genome and improved radiotolerance of human cultured cells by tardigrade-unique protein.</title>
        <authorList>
            <person name="Hashimoto T."/>
            <person name="Horikawa D.D."/>
            <person name="Saito Y."/>
            <person name="Kuwahara H."/>
            <person name="Kozuka-Hata H."/>
            <person name="Shin-I T."/>
            <person name="Minakuchi Y."/>
            <person name="Ohishi K."/>
            <person name="Motoyama A."/>
            <person name="Aizu T."/>
            <person name="Enomoto A."/>
            <person name="Kondo K."/>
            <person name="Tanaka S."/>
            <person name="Hara Y."/>
            <person name="Koshikawa S."/>
            <person name="Sagara H."/>
            <person name="Miura T."/>
            <person name="Yokobori S."/>
            <person name="Miyagawa K."/>
            <person name="Suzuki Y."/>
            <person name="Kubo T."/>
            <person name="Oyama M."/>
            <person name="Kohara Y."/>
            <person name="Fujiyama A."/>
            <person name="Arakawa K."/>
            <person name="Katayama T."/>
            <person name="Toyoda A."/>
            <person name="Kunieda T."/>
        </authorList>
    </citation>
    <scope>NUCLEOTIDE SEQUENCE [LARGE SCALE GENOMIC DNA]</scope>
    <source>
        <strain evidence="3 4">YOKOZUNA-1</strain>
    </source>
</reference>
<sequence length="128" mass="15112">MYTMAFSAANVFLLLLIAGLSKSLMRPQENELREMKCLDGLWSFRYSPINFTEKAPEEDWSHRSVQNLNGTILMPVPSSYNDITQEKNLRDHVGWVWYQRTFIVPRSWSHNRTLVLRFDSVHYFARVV</sequence>
<evidence type="ECO:0000313" key="3">
    <source>
        <dbReference type="EMBL" id="GAU94051.1"/>
    </source>
</evidence>
<dbReference type="AlphaFoldDB" id="A0A1D1UX44"/>
<evidence type="ECO:0000313" key="4">
    <source>
        <dbReference type="Proteomes" id="UP000186922"/>
    </source>
</evidence>
<dbReference type="GO" id="GO:0004566">
    <property type="term" value="F:beta-glucuronidase activity"/>
    <property type="evidence" value="ECO:0007669"/>
    <property type="project" value="TreeGrafter"/>
</dbReference>
<dbReference type="Proteomes" id="UP000186922">
    <property type="component" value="Unassembled WGS sequence"/>
</dbReference>
<organism evidence="3 4">
    <name type="scientific">Ramazzottius varieornatus</name>
    <name type="common">Water bear</name>
    <name type="synonym">Tardigrade</name>
    <dbReference type="NCBI Taxonomy" id="947166"/>
    <lineage>
        <taxon>Eukaryota</taxon>
        <taxon>Metazoa</taxon>
        <taxon>Ecdysozoa</taxon>
        <taxon>Tardigrada</taxon>
        <taxon>Eutardigrada</taxon>
        <taxon>Parachela</taxon>
        <taxon>Hypsibioidea</taxon>
        <taxon>Ramazzottiidae</taxon>
        <taxon>Ramazzottius</taxon>
    </lineage>
</organism>